<keyword evidence="2" id="KW-1185">Reference proteome</keyword>
<protein>
    <submittedName>
        <fullName evidence="1">Uncharacterized protein</fullName>
    </submittedName>
</protein>
<comment type="caution">
    <text evidence="1">The sequence shown here is derived from an EMBL/GenBank/DDBJ whole genome shotgun (WGS) entry which is preliminary data.</text>
</comment>
<evidence type="ECO:0000313" key="1">
    <source>
        <dbReference type="EMBL" id="KAH7851654.1"/>
    </source>
</evidence>
<accession>A0ACB7YET2</accession>
<dbReference type="Proteomes" id="UP000828048">
    <property type="component" value="Chromosome 8"/>
</dbReference>
<sequence>MDLLSLVLYLLLTIILLQVFHSLLRHSKRRSKLPPGPATLPVIGNLLELGDKPHKSLAGLAKTHGPIMSLKLGQITTVVISSSALAKEVLQRQDLTFSTRFIPNALQAQEHYKYSVVWLPVSDRWRSLRKIMNSNIFSGSRLDANQTLRRQKVEELIAYAGKCCQNGVAVDIGRAAFSTSLNLLSNTMFSVDLADISHDSTREFRDLVTNVTLEAGKPNFADYFPVLANIDPHGIRRRMMVHFGKILDLFGGLIDERLRSQNLQKPNEEKDVIDILLNLNQEIDRPHIGRLLLDLFVAGTDTTSSTIEWAMVELLHNPEKLKKAKAELEQTLGKRKLIEELDIPQLPYSRATVKETMRLHPSVPFLIPHKVEKDVEVHGYIVPKEAQVLVNAWAIGKDPSIWKNPTTFMPERFLESEVDVRGQDFELIPFGAGRRICPGLPLAMRMVPVVLGSLINLFDWKLEGGIAPEELDMEEKFGLTLQKAQPLRAIPFHM</sequence>
<proteinExistence type="predicted"/>
<evidence type="ECO:0000313" key="2">
    <source>
        <dbReference type="Proteomes" id="UP000828048"/>
    </source>
</evidence>
<reference evidence="1 2" key="1">
    <citation type="journal article" date="2021" name="Hortic Res">
        <title>High-quality reference genome and annotation aids understanding of berry development for evergreen blueberry (Vaccinium darrowii).</title>
        <authorList>
            <person name="Yu J."/>
            <person name="Hulse-Kemp A.M."/>
            <person name="Babiker E."/>
            <person name="Staton M."/>
        </authorList>
    </citation>
    <scope>NUCLEOTIDE SEQUENCE [LARGE SCALE GENOMIC DNA]</scope>
    <source>
        <strain evidence="2">cv. NJ 8807/NJ 8810</strain>
        <tissue evidence="1">Young leaf</tissue>
    </source>
</reference>
<name>A0ACB7YET2_9ERIC</name>
<dbReference type="EMBL" id="CM037158">
    <property type="protein sequence ID" value="KAH7851654.1"/>
    <property type="molecule type" value="Genomic_DNA"/>
</dbReference>
<gene>
    <name evidence="1" type="ORF">Vadar_014804</name>
</gene>
<organism evidence="1 2">
    <name type="scientific">Vaccinium darrowii</name>
    <dbReference type="NCBI Taxonomy" id="229202"/>
    <lineage>
        <taxon>Eukaryota</taxon>
        <taxon>Viridiplantae</taxon>
        <taxon>Streptophyta</taxon>
        <taxon>Embryophyta</taxon>
        <taxon>Tracheophyta</taxon>
        <taxon>Spermatophyta</taxon>
        <taxon>Magnoliopsida</taxon>
        <taxon>eudicotyledons</taxon>
        <taxon>Gunneridae</taxon>
        <taxon>Pentapetalae</taxon>
        <taxon>asterids</taxon>
        <taxon>Ericales</taxon>
        <taxon>Ericaceae</taxon>
        <taxon>Vaccinioideae</taxon>
        <taxon>Vaccinieae</taxon>
        <taxon>Vaccinium</taxon>
    </lineage>
</organism>